<protein>
    <submittedName>
        <fullName evidence="2">Zinc finger CCCH domain-containing protein 19</fullName>
    </submittedName>
</protein>
<proteinExistence type="predicted"/>
<evidence type="ECO:0000313" key="3">
    <source>
        <dbReference type="Proteomes" id="UP000236161"/>
    </source>
</evidence>
<dbReference type="InterPro" id="IPR036885">
    <property type="entry name" value="SWIB_MDM2_dom_sf"/>
</dbReference>
<sequence>MAAIIFAGSYTNIVLQKEARFRPRISSATSFLRWKPLSLSFRASASPKTTVVAEEAKTGRPVRGLMKPKPVSSALQAFLGVKEVARTEALKQIWAYVKQNNLQDAENKKFIICDGKLKSIFGGRDRVGFLEVSGLLNPHFLKQ</sequence>
<evidence type="ECO:0000259" key="1">
    <source>
        <dbReference type="PROSITE" id="PS51925"/>
    </source>
</evidence>
<dbReference type="Pfam" id="PF02201">
    <property type="entry name" value="SWIB"/>
    <property type="match status" value="1"/>
</dbReference>
<name>A0A2I0ADS8_9ASPA</name>
<dbReference type="Proteomes" id="UP000236161">
    <property type="component" value="Unassembled WGS sequence"/>
</dbReference>
<dbReference type="STRING" id="1088818.A0A2I0ADS8"/>
<accession>A0A2I0ADS8</accession>
<keyword evidence="3" id="KW-1185">Reference proteome</keyword>
<dbReference type="PROSITE" id="PS51925">
    <property type="entry name" value="SWIB_MDM2"/>
    <property type="match status" value="1"/>
</dbReference>
<dbReference type="AlphaFoldDB" id="A0A2I0ADS8"/>
<dbReference type="PANTHER" id="PTHR13844">
    <property type="entry name" value="SWI/SNF-RELATED MATRIX-ASSOCIATED ACTIN-DEPENDENT REGULATOR OF CHROMATIN SUBFAMILY D"/>
    <property type="match status" value="1"/>
</dbReference>
<organism evidence="2 3">
    <name type="scientific">Apostasia shenzhenica</name>
    <dbReference type="NCBI Taxonomy" id="1088818"/>
    <lineage>
        <taxon>Eukaryota</taxon>
        <taxon>Viridiplantae</taxon>
        <taxon>Streptophyta</taxon>
        <taxon>Embryophyta</taxon>
        <taxon>Tracheophyta</taxon>
        <taxon>Spermatophyta</taxon>
        <taxon>Magnoliopsida</taxon>
        <taxon>Liliopsida</taxon>
        <taxon>Asparagales</taxon>
        <taxon>Orchidaceae</taxon>
        <taxon>Apostasioideae</taxon>
        <taxon>Apostasia</taxon>
    </lineage>
</organism>
<dbReference type="Gene3D" id="1.10.245.10">
    <property type="entry name" value="SWIB/MDM2 domain"/>
    <property type="match status" value="1"/>
</dbReference>
<feature type="domain" description="DM2" evidence="1">
    <location>
        <begin position="64"/>
        <end position="142"/>
    </location>
</feature>
<evidence type="ECO:0000313" key="2">
    <source>
        <dbReference type="EMBL" id="PKA53656.1"/>
    </source>
</evidence>
<dbReference type="CDD" id="cd10567">
    <property type="entry name" value="SWIB-MDM2_like"/>
    <property type="match status" value="1"/>
</dbReference>
<dbReference type="SUPFAM" id="SSF47592">
    <property type="entry name" value="SWIB/MDM2 domain"/>
    <property type="match status" value="1"/>
</dbReference>
<dbReference type="InterPro" id="IPR003121">
    <property type="entry name" value="SWIB_MDM2_domain"/>
</dbReference>
<dbReference type="InterPro" id="IPR019835">
    <property type="entry name" value="SWIB_domain"/>
</dbReference>
<dbReference type="EMBL" id="KZ451993">
    <property type="protein sequence ID" value="PKA53656.1"/>
    <property type="molecule type" value="Genomic_DNA"/>
</dbReference>
<reference evidence="2 3" key="1">
    <citation type="journal article" date="2017" name="Nature">
        <title>The Apostasia genome and the evolution of orchids.</title>
        <authorList>
            <person name="Zhang G.Q."/>
            <person name="Liu K.W."/>
            <person name="Li Z."/>
            <person name="Lohaus R."/>
            <person name="Hsiao Y.Y."/>
            <person name="Niu S.C."/>
            <person name="Wang J.Y."/>
            <person name="Lin Y.C."/>
            <person name="Xu Q."/>
            <person name="Chen L.J."/>
            <person name="Yoshida K."/>
            <person name="Fujiwara S."/>
            <person name="Wang Z.W."/>
            <person name="Zhang Y.Q."/>
            <person name="Mitsuda N."/>
            <person name="Wang M."/>
            <person name="Liu G.H."/>
            <person name="Pecoraro L."/>
            <person name="Huang H.X."/>
            <person name="Xiao X.J."/>
            <person name="Lin M."/>
            <person name="Wu X.Y."/>
            <person name="Wu W.L."/>
            <person name="Chen Y.Y."/>
            <person name="Chang S.B."/>
            <person name="Sakamoto S."/>
            <person name="Ohme-Takagi M."/>
            <person name="Yagi M."/>
            <person name="Zeng S.J."/>
            <person name="Shen C.Y."/>
            <person name="Yeh C.M."/>
            <person name="Luo Y.B."/>
            <person name="Tsai W.C."/>
            <person name="Van de Peer Y."/>
            <person name="Liu Z.J."/>
        </authorList>
    </citation>
    <scope>NUCLEOTIDE SEQUENCE [LARGE SCALE GENOMIC DNA]</scope>
    <source>
        <strain evidence="3">cv. Shenzhen</strain>
        <tissue evidence="2">Stem</tissue>
    </source>
</reference>
<gene>
    <name evidence="2" type="primary">NERD</name>
    <name evidence="2" type="ORF">AXF42_Ash009152</name>
</gene>
<dbReference type="SMART" id="SM00151">
    <property type="entry name" value="SWIB"/>
    <property type="match status" value="1"/>
</dbReference>
<dbReference type="OrthoDB" id="10251073at2759"/>